<keyword evidence="3 5" id="KW-1133">Transmembrane helix</keyword>
<name>A0A1H9SEW5_9RHOB</name>
<keyword evidence="2 5" id="KW-0812">Transmembrane</keyword>
<feature type="transmembrane region" description="Helical" evidence="5">
    <location>
        <begin position="161"/>
        <end position="184"/>
    </location>
</feature>
<comment type="subcellular location">
    <subcellularLocation>
        <location evidence="1">Membrane</location>
        <topology evidence="1">Multi-pass membrane protein</topology>
    </subcellularLocation>
</comment>
<feature type="transmembrane region" description="Helical" evidence="5">
    <location>
        <begin position="35"/>
        <end position="56"/>
    </location>
</feature>
<dbReference type="EMBL" id="FOGU01000003">
    <property type="protein sequence ID" value="SER82729.1"/>
    <property type="molecule type" value="Genomic_DNA"/>
</dbReference>
<dbReference type="GO" id="GO:0016020">
    <property type="term" value="C:membrane"/>
    <property type="evidence" value="ECO:0007669"/>
    <property type="project" value="UniProtKB-SubCell"/>
</dbReference>
<evidence type="ECO:0000256" key="3">
    <source>
        <dbReference type="ARBA" id="ARBA00022989"/>
    </source>
</evidence>
<gene>
    <name evidence="7" type="ORF">SAMN04490244_103140</name>
</gene>
<evidence type="ECO:0000256" key="1">
    <source>
        <dbReference type="ARBA" id="ARBA00004141"/>
    </source>
</evidence>
<keyword evidence="8" id="KW-1185">Reference proteome</keyword>
<evidence type="ECO:0000256" key="2">
    <source>
        <dbReference type="ARBA" id="ARBA00022692"/>
    </source>
</evidence>
<dbReference type="InterPro" id="IPR009915">
    <property type="entry name" value="NnrU_dom"/>
</dbReference>
<reference evidence="7 8" key="1">
    <citation type="submission" date="2016-10" db="EMBL/GenBank/DDBJ databases">
        <authorList>
            <person name="de Groot N.N."/>
        </authorList>
    </citation>
    <scope>NUCLEOTIDE SEQUENCE [LARGE SCALE GENOMIC DNA]</scope>
    <source>
        <strain evidence="7 8">DSM 23042</strain>
    </source>
</reference>
<keyword evidence="4 5" id="KW-0472">Membrane</keyword>
<evidence type="ECO:0000256" key="4">
    <source>
        <dbReference type="ARBA" id="ARBA00023136"/>
    </source>
</evidence>
<dbReference type="AlphaFoldDB" id="A0A1H9SEW5"/>
<dbReference type="Proteomes" id="UP000198885">
    <property type="component" value="Unassembled WGS sequence"/>
</dbReference>
<evidence type="ECO:0000313" key="8">
    <source>
        <dbReference type="Proteomes" id="UP000198885"/>
    </source>
</evidence>
<proteinExistence type="predicted"/>
<dbReference type="OrthoDB" id="5293641at2"/>
<evidence type="ECO:0000313" key="7">
    <source>
        <dbReference type="EMBL" id="SER82729.1"/>
    </source>
</evidence>
<organism evidence="7 8">
    <name type="scientific">Tranquillimonas rosea</name>
    <dbReference type="NCBI Taxonomy" id="641238"/>
    <lineage>
        <taxon>Bacteria</taxon>
        <taxon>Pseudomonadati</taxon>
        <taxon>Pseudomonadota</taxon>
        <taxon>Alphaproteobacteria</taxon>
        <taxon>Rhodobacterales</taxon>
        <taxon>Roseobacteraceae</taxon>
        <taxon>Tranquillimonas</taxon>
    </lineage>
</organism>
<dbReference type="RefSeq" id="WP_092690012.1">
    <property type="nucleotide sequence ID" value="NZ_FOGU01000003.1"/>
</dbReference>
<sequence length="186" mass="20325">MTILVLGLVLWLAAHLLKRLAPEARGAMERRMGPASKGVIAAVLLVALVLIVLGYRSAEFWPVWSPPLWTRHINNLAMLFAVALFGLGHSKSRLRRRFRHPMLWSVVVWAAAHLLVNGDVASILLFGTMLLWALAERSLINRAEAAPAPYAGGSLAGDIRLAIITLVIYGVIAYAHVLLGVWPFPG</sequence>
<feature type="transmembrane region" description="Helical" evidence="5">
    <location>
        <begin position="107"/>
        <end position="134"/>
    </location>
</feature>
<protein>
    <submittedName>
        <fullName evidence="7">Uncharacterized membrane protein</fullName>
    </submittedName>
</protein>
<evidence type="ECO:0000256" key="5">
    <source>
        <dbReference type="SAM" id="Phobius"/>
    </source>
</evidence>
<accession>A0A1H9SEW5</accession>
<feature type="transmembrane region" description="Helical" evidence="5">
    <location>
        <begin position="68"/>
        <end position="87"/>
    </location>
</feature>
<dbReference type="Pfam" id="PF07298">
    <property type="entry name" value="NnrU"/>
    <property type="match status" value="1"/>
</dbReference>
<dbReference type="STRING" id="641238.SAMN04490244_103140"/>
<feature type="domain" description="NnrU" evidence="6">
    <location>
        <begin position="3"/>
        <end position="183"/>
    </location>
</feature>
<evidence type="ECO:0000259" key="6">
    <source>
        <dbReference type="Pfam" id="PF07298"/>
    </source>
</evidence>